<keyword evidence="6" id="KW-1185">Reference proteome</keyword>
<reference evidence="5 6" key="1">
    <citation type="submission" date="2020-08" db="EMBL/GenBank/DDBJ databases">
        <authorList>
            <person name="Liu C."/>
            <person name="Sun Q."/>
        </authorList>
    </citation>
    <scope>NUCLEOTIDE SEQUENCE [LARGE SCALE GENOMIC DNA]</scope>
    <source>
        <strain evidence="5 6">NSJ-18</strain>
    </source>
</reference>
<evidence type="ECO:0000259" key="4">
    <source>
        <dbReference type="PROSITE" id="PS50995"/>
    </source>
</evidence>
<dbReference type="RefSeq" id="WP_172976700.1">
    <property type="nucleotide sequence ID" value="NZ_JACRWE010000003.1"/>
</dbReference>
<dbReference type="InterPro" id="IPR036388">
    <property type="entry name" value="WH-like_DNA-bd_sf"/>
</dbReference>
<dbReference type="InterPro" id="IPR000835">
    <property type="entry name" value="HTH_MarR-typ"/>
</dbReference>
<dbReference type="PANTHER" id="PTHR42756:SF2">
    <property type="entry name" value="MARR FAMILY REGULATORY PROTEIN"/>
    <property type="match status" value="1"/>
</dbReference>
<dbReference type="InterPro" id="IPR036390">
    <property type="entry name" value="WH_DNA-bd_sf"/>
</dbReference>
<dbReference type="SUPFAM" id="SSF46785">
    <property type="entry name" value="Winged helix' DNA-binding domain"/>
    <property type="match status" value="1"/>
</dbReference>
<protein>
    <submittedName>
        <fullName evidence="5">MarR family transcriptional regulator</fullName>
    </submittedName>
</protein>
<gene>
    <name evidence="5" type="ORF">H8923_06960</name>
</gene>
<dbReference type="Pfam" id="PF01047">
    <property type="entry name" value="MarR"/>
    <property type="match status" value="1"/>
</dbReference>
<proteinExistence type="predicted"/>
<sequence length="143" mass="16996">MELNLLSRQIWIINKDFRRYSESVLKKHDITLVSLRYLIIIKKIEGINLQDIAVALNVDKAMVTRTIKKLVDLKLVEKIQDKNNSRSYSLYLTGKGEETVDDIKSIFKDWFYSVTCDFNEEERELYMSFIERVYANRIYKDSV</sequence>
<dbReference type="PROSITE" id="PS50995">
    <property type="entry name" value="HTH_MARR_2"/>
    <property type="match status" value="1"/>
</dbReference>
<feature type="domain" description="HTH marR-type" evidence="4">
    <location>
        <begin position="1"/>
        <end position="135"/>
    </location>
</feature>
<organism evidence="5 6">
    <name type="scientific">Romboutsia faecis</name>
    <dbReference type="NCBI Taxonomy" id="2764597"/>
    <lineage>
        <taxon>Bacteria</taxon>
        <taxon>Bacillati</taxon>
        <taxon>Bacillota</taxon>
        <taxon>Clostridia</taxon>
        <taxon>Peptostreptococcales</taxon>
        <taxon>Peptostreptococcaceae</taxon>
        <taxon>Romboutsia</taxon>
    </lineage>
</organism>
<dbReference type="SMART" id="SM00347">
    <property type="entry name" value="HTH_MARR"/>
    <property type="match status" value="1"/>
</dbReference>
<name>A0ABR7JNL6_9FIRM</name>
<keyword evidence="3" id="KW-0804">Transcription</keyword>
<evidence type="ECO:0000256" key="2">
    <source>
        <dbReference type="ARBA" id="ARBA00023125"/>
    </source>
</evidence>
<keyword evidence="2" id="KW-0238">DNA-binding</keyword>
<evidence type="ECO:0000313" key="5">
    <source>
        <dbReference type="EMBL" id="MBC5996498.1"/>
    </source>
</evidence>
<accession>A0ABR7JNL6</accession>
<evidence type="ECO:0000256" key="1">
    <source>
        <dbReference type="ARBA" id="ARBA00023015"/>
    </source>
</evidence>
<dbReference type="EMBL" id="JACRWE010000003">
    <property type="protein sequence ID" value="MBC5996498.1"/>
    <property type="molecule type" value="Genomic_DNA"/>
</dbReference>
<dbReference type="Gene3D" id="1.10.10.10">
    <property type="entry name" value="Winged helix-like DNA-binding domain superfamily/Winged helix DNA-binding domain"/>
    <property type="match status" value="1"/>
</dbReference>
<comment type="caution">
    <text evidence="5">The sequence shown here is derived from an EMBL/GenBank/DDBJ whole genome shotgun (WGS) entry which is preliminary data.</text>
</comment>
<dbReference type="Proteomes" id="UP000609849">
    <property type="component" value="Unassembled WGS sequence"/>
</dbReference>
<evidence type="ECO:0000313" key="6">
    <source>
        <dbReference type="Proteomes" id="UP000609849"/>
    </source>
</evidence>
<dbReference type="PANTHER" id="PTHR42756">
    <property type="entry name" value="TRANSCRIPTIONAL REGULATOR, MARR"/>
    <property type="match status" value="1"/>
</dbReference>
<keyword evidence="1" id="KW-0805">Transcription regulation</keyword>
<dbReference type="PRINTS" id="PR00598">
    <property type="entry name" value="HTHMARR"/>
</dbReference>
<evidence type="ECO:0000256" key="3">
    <source>
        <dbReference type="ARBA" id="ARBA00023163"/>
    </source>
</evidence>